<dbReference type="AlphaFoldDB" id="A0A1X7U348"/>
<evidence type="ECO:0000256" key="3">
    <source>
        <dbReference type="ARBA" id="ARBA00022692"/>
    </source>
</evidence>
<sequence length="439" mass="49763">MDFFGSGDDGLNATSNYTTNYTDFDCLKSELDPNGITNRTFWSLRDTVVDGGIPSAVIQSLILAVALGWNLFIIVVFILKRELLKEPANILLFTLAIVDVLICLIVVPGPIVVTAANGEFVLGRNDQIRCAICDTQGFFFIFLTVLSVHTLALLSIDRCILLSNPMKYPRYRKVGLWVLFIVLVWLLCLIISMPPAFNVGFGQWEFNRNFGLCLPRWIPPTYMGFVFLEGLIPITVIIITNIWTFKIILSFLKRKQVRRRESRLTSLSRKESEAEVQIKQQQKQLVQVFGALLIATIIAWVPLLTMLFVLIGTDGEGVPDWIYLVCWFFYLINPLVHPILESLFVKELRTRIDKTKTNIRRASQSVMRLASRSTIKDIPEMSESTPYTKSRVFSFSSNPYHSERKSDSLNGSIRNGSPPANDDNDNVFTPTSKVRFSIV</sequence>
<keyword evidence="7 9" id="KW-0675">Receptor</keyword>
<dbReference type="Pfam" id="PF00001">
    <property type="entry name" value="7tm_1"/>
    <property type="match status" value="1"/>
</dbReference>
<dbReference type="PROSITE" id="PS00237">
    <property type="entry name" value="G_PROTEIN_RECEP_F1_1"/>
    <property type="match status" value="1"/>
</dbReference>
<dbReference type="InterPro" id="IPR000276">
    <property type="entry name" value="GPCR_Rhodpsn"/>
</dbReference>
<dbReference type="SUPFAM" id="SSF81321">
    <property type="entry name" value="Family A G protein-coupled receptor-like"/>
    <property type="match status" value="1"/>
</dbReference>
<evidence type="ECO:0000256" key="11">
    <source>
        <dbReference type="SAM" id="Phobius"/>
    </source>
</evidence>
<dbReference type="InParanoid" id="A0A1X7U348"/>
<keyword evidence="5 9" id="KW-0297">G-protein coupled receptor</keyword>
<feature type="transmembrane region" description="Helical" evidence="11">
    <location>
        <begin position="136"/>
        <end position="156"/>
    </location>
</feature>
<keyword evidence="8 9" id="KW-0807">Transducer</keyword>
<evidence type="ECO:0000256" key="5">
    <source>
        <dbReference type="ARBA" id="ARBA00023040"/>
    </source>
</evidence>
<feature type="region of interest" description="Disordered" evidence="10">
    <location>
        <begin position="398"/>
        <end position="429"/>
    </location>
</feature>
<evidence type="ECO:0000313" key="14">
    <source>
        <dbReference type="Proteomes" id="UP000007879"/>
    </source>
</evidence>
<evidence type="ECO:0000259" key="12">
    <source>
        <dbReference type="PROSITE" id="PS50262"/>
    </source>
</evidence>
<feature type="transmembrane region" description="Helical" evidence="11">
    <location>
        <begin position="176"/>
        <end position="197"/>
    </location>
</feature>
<comment type="subcellular location">
    <subcellularLocation>
        <location evidence="1">Cell membrane</location>
        <topology evidence="1">Multi-pass membrane protein</topology>
    </subcellularLocation>
</comment>
<dbReference type="eggNOG" id="KOG3656">
    <property type="taxonomic scope" value="Eukaryota"/>
</dbReference>
<evidence type="ECO:0000256" key="6">
    <source>
        <dbReference type="ARBA" id="ARBA00023136"/>
    </source>
</evidence>
<name>A0A1X7U348_AMPQE</name>
<gene>
    <name evidence="13" type="primary">105313979</name>
</gene>
<evidence type="ECO:0000313" key="13">
    <source>
        <dbReference type="EnsemblMetazoa" id="Aqu2.1.22312_001"/>
    </source>
</evidence>
<dbReference type="SMR" id="A0A1X7U348"/>
<feature type="transmembrane region" description="Helical" evidence="11">
    <location>
        <begin position="91"/>
        <end position="116"/>
    </location>
</feature>
<dbReference type="PANTHER" id="PTHR22752">
    <property type="entry name" value="G PROTEIN-COUPLED RECEPTOR"/>
    <property type="match status" value="1"/>
</dbReference>
<evidence type="ECO:0000256" key="8">
    <source>
        <dbReference type="ARBA" id="ARBA00023224"/>
    </source>
</evidence>
<reference evidence="14" key="1">
    <citation type="journal article" date="2010" name="Nature">
        <title>The Amphimedon queenslandica genome and the evolution of animal complexity.</title>
        <authorList>
            <person name="Srivastava M."/>
            <person name="Simakov O."/>
            <person name="Chapman J."/>
            <person name="Fahey B."/>
            <person name="Gauthier M.E."/>
            <person name="Mitros T."/>
            <person name="Richards G.S."/>
            <person name="Conaco C."/>
            <person name="Dacre M."/>
            <person name="Hellsten U."/>
            <person name="Larroux C."/>
            <person name="Putnam N.H."/>
            <person name="Stanke M."/>
            <person name="Adamska M."/>
            <person name="Darling A."/>
            <person name="Degnan S.M."/>
            <person name="Oakley T.H."/>
            <person name="Plachetzki D.C."/>
            <person name="Zhai Y."/>
            <person name="Adamski M."/>
            <person name="Calcino A."/>
            <person name="Cummins S.F."/>
            <person name="Goodstein D.M."/>
            <person name="Harris C."/>
            <person name="Jackson D.J."/>
            <person name="Leys S.P."/>
            <person name="Shu S."/>
            <person name="Woodcroft B.J."/>
            <person name="Vervoort M."/>
            <person name="Kosik K.S."/>
            <person name="Manning G."/>
            <person name="Degnan B.M."/>
            <person name="Rokhsar D.S."/>
        </authorList>
    </citation>
    <scope>NUCLEOTIDE SEQUENCE [LARGE SCALE GENOMIC DNA]</scope>
</reference>
<proteinExistence type="inferred from homology"/>
<evidence type="ECO:0000256" key="7">
    <source>
        <dbReference type="ARBA" id="ARBA00023170"/>
    </source>
</evidence>
<keyword evidence="2" id="KW-1003">Cell membrane</keyword>
<dbReference type="PROSITE" id="PS50262">
    <property type="entry name" value="G_PROTEIN_RECEP_F1_2"/>
    <property type="match status" value="1"/>
</dbReference>
<feature type="domain" description="G-protein coupled receptors family 1 profile" evidence="12">
    <location>
        <begin position="69"/>
        <end position="341"/>
    </location>
</feature>
<keyword evidence="3 9" id="KW-0812">Transmembrane</keyword>
<feature type="transmembrane region" description="Helical" evidence="11">
    <location>
        <begin position="288"/>
        <end position="309"/>
    </location>
</feature>
<evidence type="ECO:0000256" key="9">
    <source>
        <dbReference type="RuleBase" id="RU000688"/>
    </source>
</evidence>
<comment type="similarity">
    <text evidence="9">Belongs to the G-protein coupled receptor 1 family.</text>
</comment>
<dbReference type="EnsemblMetazoa" id="XM_011407836.2">
    <property type="protein sequence ID" value="XP_011406138.1"/>
    <property type="gene ID" value="LOC105313979"/>
</dbReference>
<feature type="transmembrane region" description="Helical" evidence="11">
    <location>
        <begin position="56"/>
        <end position="79"/>
    </location>
</feature>
<evidence type="ECO:0000256" key="2">
    <source>
        <dbReference type="ARBA" id="ARBA00022475"/>
    </source>
</evidence>
<dbReference type="GO" id="GO:0005886">
    <property type="term" value="C:plasma membrane"/>
    <property type="evidence" value="ECO:0007669"/>
    <property type="project" value="UniProtKB-SubCell"/>
</dbReference>
<dbReference type="KEGG" id="aqu:105313979"/>
<protein>
    <recommendedName>
        <fullName evidence="12">G-protein coupled receptors family 1 profile domain-containing protein</fullName>
    </recommendedName>
</protein>
<dbReference type="Gene3D" id="1.20.1070.10">
    <property type="entry name" value="Rhodopsin 7-helix transmembrane proteins"/>
    <property type="match status" value="1"/>
</dbReference>
<dbReference type="Proteomes" id="UP000007879">
    <property type="component" value="Unassembled WGS sequence"/>
</dbReference>
<evidence type="ECO:0000256" key="1">
    <source>
        <dbReference type="ARBA" id="ARBA00004651"/>
    </source>
</evidence>
<dbReference type="CDD" id="cd00637">
    <property type="entry name" value="7tm_classA_rhodopsin-like"/>
    <property type="match status" value="1"/>
</dbReference>
<feature type="transmembrane region" description="Helical" evidence="11">
    <location>
        <begin position="230"/>
        <end position="252"/>
    </location>
</feature>
<evidence type="ECO:0000256" key="4">
    <source>
        <dbReference type="ARBA" id="ARBA00022989"/>
    </source>
</evidence>
<reference evidence="13" key="2">
    <citation type="submission" date="2017-05" db="UniProtKB">
        <authorList>
            <consortium name="EnsemblMetazoa"/>
        </authorList>
    </citation>
    <scope>IDENTIFICATION</scope>
</reference>
<evidence type="ECO:0000256" key="10">
    <source>
        <dbReference type="SAM" id="MobiDB-lite"/>
    </source>
</evidence>
<dbReference type="OrthoDB" id="10044919at2759"/>
<dbReference type="InterPro" id="IPR017452">
    <property type="entry name" value="GPCR_Rhodpsn_7TM"/>
</dbReference>
<feature type="transmembrane region" description="Helical" evidence="11">
    <location>
        <begin position="321"/>
        <end position="344"/>
    </location>
</feature>
<keyword evidence="14" id="KW-1185">Reference proteome</keyword>
<keyword evidence="6 11" id="KW-0472">Membrane</keyword>
<dbReference type="OMA" id="TIWMASA"/>
<dbReference type="PRINTS" id="PR00237">
    <property type="entry name" value="GPCRRHODOPSN"/>
</dbReference>
<dbReference type="GO" id="GO:0004930">
    <property type="term" value="F:G protein-coupled receptor activity"/>
    <property type="evidence" value="ECO:0007669"/>
    <property type="project" value="UniProtKB-KW"/>
</dbReference>
<accession>A0A1X7U348</accession>
<dbReference type="EnsemblMetazoa" id="Aqu2.1.22312_001">
    <property type="protein sequence ID" value="Aqu2.1.22312_001"/>
    <property type="gene ID" value="Aqu2.1.22312"/>
</dbReference>
<organism evidence="13">
    <name type="scientific">Amphimedon queenslandica</name>
    <name type="common">Sponge</name>
    <dbReference type="NCBI Taxonomy" id="400682"/>
    <lineage>
        <taxon>Eukaryota</taxon>
        <taxon>Metazoa</taxon>
        <taxon>Porifera</taxon>
        <taxon>Demospongiae</taxon>
        <taxon>Heteroscleromorpha</taxon>
        <taxon>Haplosclerida</taxon>
        <taxon>Niphatidae</taxon>
        <taxon>Amphimedon</taxon>
    </lineage>
</organism>
<keyword evidence="4 11" id="KW-1133">Transmembrane helix</keyword>